<feature type="compositionally biased region" description="Basic residues" evidence="1">
    <location>
        <begin position="104"/>
        <end position="135"/>
    </location>
</feature>
<evidence type="ECO:0000256" key="1">
    <source>
        <dbReference type="SAM" id="MobiDB-lite"/>
    </source>
</evidence>
<evidence type="ECO:0000313" key="2">
    <source>
        <dbReference type="EMBL" id="KAK0629016.1"/>
    </source>
</evidence>
<dbReference type="Proteomes" id="UP001174934">
    <property type="component" value="Unassembled WGS sequence"/>
</dbReference>
<evidence type="ECO:0000313" key="3">
    <source>
        <dbReference type="Proteomes" id="UP001174934"/>
    </source>
</evidence>
<comment type="caution">
    <text evidence="2">The sequence shown here is derived from an EMBL/GenBank/DDBJ whole genome shotgun (WGS) entry which is preliminary data.</text>
</comment>
<sequence>MAREGTRSATGNSKPRVFPVVDTTPAIKRTTKPKTVKKVAEPKPVKAKPVGVTKKAPKKEPTVVKKVPCSPPSFAIGGGHAPLHLRCASPLGRISNVNPSSRSGPRRRRLRRRSRRRRPRLRRRSSPRRQPRRRSLLPSPSK</sequence>
<keyword evidence="3" id="KW-1185">Reference proteome</keyword>
<name>A0AA40C821_9PEZI</name>
<dbReference type="EMBL" id="JAULSR010000002">
    <property type="protein sequence ID" value="KAK0629016.1"/>
    <property type="molecule type" value="Genomic_DNA"/>
</dbReference>
<accession>A0AA40C821</accession>
<feature type="region of interest" description="Disordered" evidence="1">
    <location>
        <begin position="91"/>
        <end position="142"/>
    </location>
</feature>
<protein>
    <submittedName>
        <fullName evidence="2">Uncharacterized protein</fullName>
    </submittedName>
</protein>
<dbReference type="AlphaFoldDB" id="A0AA40C821"/>
<reference evidence="2" key="1">
    <citation type="submission" date="2023-06" db="EMBL/GenBank/DDBJ databases">
        <title>Genome-scale phylogeny and comparative genomics of the fungal order Sordariales.</title>
        <authorList>
            <consortium name="Lawrence Berkeley National Laboratory"/>
            <person name="Hensen N."/>
            <person name="Bonometti L."/>
            <person name="Westerberg I."/>
            <person name="Brannstrom I.O."/>
            <person name="Guillou S."/>
            <person name="Cros-Aarteil S."/>
            <person name="Calhoun S."/>
            <person name="Haridas S."/>
            <person name="Kuo A."/>
            <person name="Mondo S."/>
            <person name="Pangilinan J."/>
            <person name="Riley R."/>
            <person name="LaButti K."/>
            <person name="Andreopoulos B."/>
            <person name="Lipzen A."/>
            <person name="Chen C."/>
            <person name="Yanf M."/>
            <person name="Daum C."/>
            <person name="Ng V."/>
            <person name="Clum A."/>
            <person name="Steindorff A."/>
            <person name="Ohm R."/>
            <person name="Martin F."/>
            <person name="Silar P."/>
            <person name="Natvig D."/>
            <person name="Lalanne C."/>
            <person name="Gautier V."/>
            <person name="Ament-velasquez S.L."/>
            <person name="Kruys A."/>
            <person name="Hutchinson M.I."/>
            <person name="Powell A.J."/>
            <person name="Barry K."/>
            <person name="Miller A.N."/>
            <person name="Grigoriev I.V."/>
            <person name="Debuchy R."/>
            <person name="Gladieux P."/>
            <person name="Thoren M.H."/>
            <person name="Johannesson H."/>
        </authorList>
    </citation>
    <scope>NUCLEOTIDE SEQUENCE</scope>
    <source>
        <strain evidence="2">SMH3391-2</strain>
    </source>
</reference>
<gene>
    <name evidence="2" type="ORF">B0T17DRAFT_174260</name>
</gene>
<proteinExistence type="predicted"/>
<feature type="region of interest" description="Disordered" evidence="1">
    <location>
        <begin position="1"/>
        <end position="65"/>
    </location>
</feature>
<organism evidence="2 3">
    <name type="scientific">Bombardia bombarda</name>
    <dbReference type="NCBI Taxonomy" id="252184"/>
    <lineage>
        <taxon>Eukaryota</taxon>
        <taxon>Fungi</taxon>
        <taxon>Dikarya</taxon>
        <taxon>Ascomycota</taxon>
        <taxon>Pezizomycotina</taxon>
        <taxon>Sordariomycetes</taxon>
        <taxon>Sordariomycetidae</taxon>
        <taxon>Sordariales</taxon>
        <taxon>Lasiosphaeriaceae</taxon>
        <taxon>Bombardia</taxon>
    </lineage>
</organism>